<gene>
    <name evidence="2" type="ORF">NCTC13316_01252</name>
</gene>
<keyword evidence="1" id="KW-0472">Membrane</keyword>
<accession>A0A378JM59</accession>
<feature type="transmembrane region" description="Helical" evidence="1">
    <location>
        <begin position="277"/>
        <end position="301"/>
    </location>
</feature>
<sequence>MHLTLTDSFLTKLQTLRADYENRTKLNLESSPHPYKVSLFFGKKDVKTRFKQITFIENWLTLLKPKLKPDLNFNSTEEFQEHLLALRVLATITFFVRNQIDETYTIRSGSNATLMQLLDEALSLNRTNVVDEESYVSCLSTTQTFISNMPLAKVNHLLLAATTNAKNAYINELEWNKFTQFVNKQFISHTDPVQNKYKDYPITAITVPLFALPLRATGTSVGWLLGDLTSKSYSLLPMRQSFTAIFASGLVLFLGPTSSMGIMLVAPTYAGKLLDTFFGVSFAYLLGSAMGLLGKGLGWSIGMSLDLSWKLLGSACSLIAVAYSGKAHELLTGFTLTNGHRVLNGMELQFMDLPEFEKIIAANYEPKPIIINHTKEGFAIKIGDEETKIKWITASEPNLPHLQELITKLKEKQTVRIEELPNEKEQILKENNVETALTPSM</sequence>
<evidence type="ECO:0000313" key="3">
    <source>
        <dbReference type="Proteomes" id="UP000254794"/>
    </source>
</evidence>
<reference evidence="2 3" key="1">
    <citation type="submission" date="2018-06" db="EMBL/GenBank/DDBJ databases">
        <authorList>
            <consortium name="Pathogen Informatics"/>
            <person name="Doyle S."/>
        </authorList>
    </citation>
    <scope>NUCLEOTIDE SEQUENCE [LARGE SCALE GENOMIC DNA]</scope>
    <source>
        <strain evidence="2 3">NCTC13316</strain>
    </source>
</reference>
<proteinExistence type="predicted"/>
<dbReference type="OrthoDB" id="5645770at2"/>
<evidence type="ECO:0000313" key="2">
    <source>
        <dbReference type="EMBL" id="STX51160.1"/>
    </source>
</evidence>
<feature type="transmembrane region" description="Helical" evidence="1">
    <location>
        <begin position="245"/>
        <end position="265"/>
    </location>
</feature>
<organism evidence="2 3">
    <name type="scientific">Legionella busanensis</name>
    <dbReference type="NCBI Taxonomy" id="190655"/>
    <lineage>
        <taxon>Bacteria</taxon>
        <taxon>Pseudomonadati</taxon>
        <taxon>Pseudomonadota</taxon>
        <taxon>Gammaproteobacteria</taxon>
        <taxon>Legionellales</taxon>
        <taxon>Legionellaceae</taxon>
        <taxon>Legionella</taxon>
    </lineage>
</organism>
<keyword evidence="1" id="KW-1133">Transmembrane helix</keyword>
<keyword evidence="3" id="KW-1185">Reference proteome</keyword>
<dbReference type="Proteomes" id="UP000254794">
    <property type="component" value="Unassembled WGS sequence"/>
</dbReference>
<dbReference type="AlphaFoldDB" id="A0A378JM59"/>
<keyword evidence="1" id="KW-0812">Transmembrane</keyword>
<name>A0A378JM59_9GAMM</name>
<evidence type="ECO:0000256" key="1">
    <source>
        <dbReference type="SAM" id="Phobius"/>
    </source>
</evidence>
<dbReference type="EMBL" id="UGOD01000001">
    <property type="protein sequence ID" value="STX51160.1"/>
    <property type="molecule type" value="Genomic_DNA"/>
</dbReference>
<dbReference type="Gene3D" id="1.20.1440.330">
    <property type="match status" value="1"/>
</dbReference>
<dbReference type="InterPro" id="IPR044887">
    <property type="entry name" value="SoDot-IcmSS_sf"/>
</dbReference>
<protein>
    <submittedName>
        <fullName evidence="2">Dot/Icm secretion system substrate</fullName>
    </submittedName>
</protein>
<dbReference type="RefSeq" id="WP_115330811.1">
    <property type="nucleotide sequence ID" value="NZ_CAAAHP010000001.1"/>
</dbReference>